<evidence type="ECO:0000313" key="1">
    <source>
        <dbReference type="EMBL" id="CAG8813954.1"/>
    </source>
</evidence>
<dbReference type="EMBL" id="CAJVQC010075565">
    <property type="protein sequence ID" value="CAG8813954.1"/>
    <property type="molecule type" value="Genomic_DNA"/>
</dbReference>
<reference evidence="1" key="1">
    <citation type="submission" date="2021-06" db="EMBL/GenBank/DDBJ databases">
        <authorList>
            <person name="Kallberg Y."/>
            <person name="Tangrot J."/>
            <person name="Rosling A."/>
        </authorList>
    </citation>
    <scope>NUCLEOTIDE SEQUENCE</scope>
    <source>
        <strain evidence="1">MA461A</strain>
    </source>
</reference>
<protein>
    <submittedName>
        <fullName evidence="1">20439_t:CDS:1</fullName>
    </submittedName>
</protein>
<comment type="caution">
    <text evidence="1">The sequence shown here is derived from an EMBL/GenBank/DDBJ whole genome shotgun (WGS) entry which is preliminary data.</text>
</comment>
<organism evidence="1 2">
    <name type="scientific">Racocetra persica</name>
    <dbReference type="NCBI Taxonomy" id="160502"/>
    <lineage>
        <taxon>Eukaryota</taxon>
        <taxon>Fungi</taxon>
        <taxon>Fungi incertae sedis</taxon>
        <taxon>Mucoromycota</taxon>
        <taxon>Glomeromycotina</taxon>
        <taxon>Glomeromycetes</taxon>
        <taxon>Diversisporales</taxon>
        <taxon>Gigasporaceae</taxon>
        <taxon>Racocetra</taxon>
    </lineage>
</organism>
<feature type="non-terminal residue" evidence="1">
    <location>
        <position position="1"/>
    </location>
</feature>
<sequence length="132" mass="16109">VKFTNFPTPQSTYTLSKETLEENWLRYIFEEKLKAEEAGEILRYLQERKKEEKVVRKKSQRIKDIKSNLKKYQLKTEKLTPQDIEKFDKEEKRKKKSKPTKITEEIDLDQEKQEPEEEKIKLSKFSKRKRNK</sequence>
<evidence type="ECO:0000313" key="2">
    <source>
        <dbReference type="Proteomes" id="UP000789920"/>
    </source>
</evidence>
<name>A0ACA9RX82_9GLOM</name>
<dbReference type="Proteomes" id="UP000789920">
    <property type="component" value="Unassembled WGS sequence"/>
</dbReference>
<proteinExistence type="predicted"/>
<keyword evidence="2" id="KW-1185">Reference proteome</keyword>
<gene>
    <name evidence="1" type="ORF">RPERSI_LOCUS23885</name>
</gene>
<accession>A0ACA9RX82</accession>